<name>A0A7G5XEB5_9BACT</name>
<evidence type="ECO:0000256" key="7">
    <source>
        <dbReference type="ARBA" id="ARBA00022556"/>
    </source>
</evidence>
<comment type="similarity">
    <text evidence="16">In the C-terminal section; belongs to the thioester dehydratase family.</text>
</comment>
<dbReference type="NCBIfam" id="NF000582">
    <property type="entry name" value="PRK00006.1"/>
    <property type="match status" value="1"/>
</dbReference>
<sequence length="473" mass="52672">MNQSNGNGHTNQHTLAESITISGVGIHTGAPVNMTLEPAEPNTGIIFQRIDLPEQPTVKADVDFVIETNRSTTLSNNGASVSTVEHLLAAFAGCEVDNVLIKIDGPETPILDGSSQPFVEALQKVGRKKQDAIKTWYTIDHNIYFLDENKKVEMVAMPADTFRINTLIDFNSPVLGTQHAQMSNLGEFNDEIASCRTFSFFHELEFLLKNNLIKGGDLNNAIVVVDKPVSDEQLETLSKAFGKEKFAVTSEGYLNNLQLRFPNEPARHKLLDLVGDLALVGMPFKAHIIANRPGHASNVEFARKIKEHIKKNRFKVNVPVYHPDKPPVHDVTAIEKILPHRYPFLLVDKIIELTDTYIVGVKNVTYNEPYFQGHFPGNYVMPGVLQVEALAQCGGLLAIPKDTEDKYDTYFLKVDNCKFKQKVVPGDTLILKMELKNPIRRGIVEMRGTIFVGSKVVCEGDLTAQIVKRTKND</sequence>
<proteinExistence type="inferred from homology"/>
<dbReference type="GO" id="GO:0103117">
    <property type="term" value="F:UDP-3-O-acyl-N-acetylglucosamine deacetylase activity"/>
    <property type="evidence" value="ECO:0007669"/>
    <property type="project" value="UniProtKB-UniRule"/>
</dbReference>
<keyword evidence="10 17" id="KW-0862">Zinc</keyword>
<evidence type="ECO:0000313" key="20">
    <source>
        <dbReference type="Proteomes" id="UP000515344"/>
    </source>
</evidence>
<evidence type="ECO:0000256" key="9">
    <source>
        <dbReference type="ARBA" id="ARBA00022801"/>
    </source>
</evidence>
<feature type="binding site" evidence="17">
    <location>
        <position position="268"/>
    </location>
    <ligand>
        <name>Zn(2+)</name>
        <dbReference type="ChEBI" id="CHEBI:29105"/>
    </ligand>
</feature>
<evidence type="ECO:0000313" key="19">
    <source>
        <dbReference type="EMBL" id="QNA43818.1"/>
    </source>
</evidence>
<evidence type="ECO:0000256" key="18">
    <source>
        <dbReference type="HAMAP-Rule" id="MF_00406"/>
    </source>
</evidence>
<dbReference type="GO" id="GO:0009245">
    <property type="term" value="P:lipid A biosynthetic process"/>
    <property type="evidence" value="ECO:0007669"/>
    <property type="project" value="UniProtKB-UniRule"/>
</dbReference>
<keyword evidence="7 17" id="KW-0441">Lipid A biosynthesis</keyword>
<dbReference type="Pfam" id="PF03331">
    <property type="entry name" value="LpxC"/>
    <property type="match status" value="2"/>
</dbReference>
<dbReference type="Gene3D" id="3.30.1700.10">
    <property type="entry name" value="lpxc deacetylase, domain 2"/>
    <property type="match status" value="1"/>
</dbReference>
<dbReference type="InterPro" id="IPR010084">
    <property type="entry name" value="FabZ"/>
</dbReference>
<feature type="binding site" evidence="17">
    <location>
        <position position="86"/>
    </location>
    <ligand>
        <name>Zn(2+)</name>
        <dbReference type="ChEBI" id="CHEBI:29105"/>
    </ligand>
</feature>
<keyword evidence="8 17" id="KW-0479">Metal-binding</keyword>
<comment type="cofactor">
    <cofactor evidence="1 17">
        <name>Zn(2+)</name>
        <dbReference type="ChEBI" id="CHEBI:29105"/>
    </cofactor>
</comment>
<gene>
    <name evidence="17" type="primary">lpxC</name>
    <name evidence="18" type="synonym">fabZ</name>
    <name evidence="19" type="ORF">H4075_17315</name>
</gene>
<comment type="catalytic activity">
    <reaction evidence="13 17">
        <text>a UDP-3-O-[(3R)-3-hydroxyacyl]-N-acetyl-alpha-D-glucosamine + H2O = a UDP-3-O-[(3R)-3-hydroxyacyl]-alpha-D-glucosamine + acetate</text>
        <dbReference type="Rhea" id="RHEA:67816"/>
        <dbReference type="ChEBI" id="CHEBI:15377"/>
        <dbReference type="ChEBI" id="CHEBI:30089"/>
        <dbReference type="ChEBI" id="CHEBI:137740"/>
        <dbReference type="ChEBI" id="CHEBI:173225"/>
        <dbReference type="EC" id="3.5.1.108"/>
    </reaction>
</comment>
<comment type="catalytic activity">
    <reaction evidence="18">
        <text>a (3R)-hydroxyacyl-[ACP] = a (2E)-enoyl-[ACP] + H2O</text>
        <dbReference type="Rhea" id="RHEA:13097"/>
        <dbReference type="Rhea" id="RHEA-COMP:9925"/>
        <dbReference type="Rhea" id="RHEA-COMP:9945"/>
        <dbReference type="ChEBI" id="CHEBI:15377"/>
        <dbReference type="ChEBI" id="CHEBI:78784"/>
        <dbReference type="ChEBI" id="CHEBI:78827"/>
        <dbReference type="EC" id="4.2.1.59"/>
    </reaction>
</comment>
<reference evidence="20" key="1">
    <citation type="submission" date="2020-08" db="EMBL/GenBank/DDBJ databases">
        <title>Lacibacter sp. S13-6-6 genome sequencing.</title>
        <authorList>
            <person name="Jin L."/>
        </authorList>
    </citation>
    <scope>NUCLEOTIDE SEQUENCE [LARGE SCALE GENOMIC DNA]</scope>
    <source>
        <strain evidence="20">S13-6-6</strain>
    </source>
</reference>
<keyword evidence="20" id="KW-1185">Reference proteome</keyword>
<keyword evidence="9 17" id="KW-0378">Hydrolase</keyword>
<keyword evidence="12 18" id="KW-0456">Lyase</keyword>
<dbReference type="Pfam" id="PF07977">
    <property type="entry name" value="FabA"/>
    <property type="match status" value="1"/>
</dbReference>
<comment type="similarity">
    <text evidence="18">Belongs to the thioester dehydratase family. FabZ subfamily.</text>
</comment>
<comment type="subcellular location">
    <subcellularLocation>
        <location evidence="3 18">Cytoplasm</location>
    </subcellularLocation>
</comment>
<dbReference type="GO" id="GO:0005737">
    <property type="term" value="C:cytoplasm"/>
    <property type="evidence" value="ECO:0007669"/>
    <property type="project" value="UniProtKB-SubCell"/>
</dbReference>
<comment type="function">
    <text evidence="14 18">Involved in unsaturated fatty acids biosynthesis. Catalyzes the dehydration of short chain beta-hydroxyacyl-ACPs and long chain saturated and unsaturated beta-hydroxyacyl-ACPs.</text>
</comment>
<dbReference type="Proteomes" id="UP000515344">
    <property type="component" value="Chromosome"/>
</dbReference>
<evidence type="ECO:0000256" key="8">
    <source>
        <dbReference type="ARBA" id="ARBA00022723"/>
    </source>
</evidence>
<dbReference type="GO" id="GO:0006633">
    <property type="term" value="P:fatty acid biosynthetic process"/>
    <property type="evidence" value="ECO:0007669"/>
    <property type="project" value="UniProtKB-UniRule"/>
</dbReference>
<evidence type="ECO:0000256" key="15">
    <source>
        <dbReference type="ARBA" id="ARBA00061221"/>
    </source>
</evidence>
<feature type="binding site" evidence="17">
    <location>
        <position position="272"/>
    </location>
    <ligand>
        <name>Zn(2+)</name>
        <dbReference type="ChEBI" id="CHEBI:29105"/>
    </ligand>
</feature>
<dbReference type="InterPro" id="IPR015870">
    <property type="entry name" value="UDP-acyl_N-AcGlcN_deAcase_N"/>
</dbReference>
<dbReference type="EC" id="4.2.1.59" evidence="18"/>
<dbReference type="Gene3D" id="3.30.230.20">
    <property type="entry name" value="lpxc deacetylase, domain 1"/>
    <property type="match status" value="1"/>
</dbReference>
<evidence type="ECO:0000256" key="16">
    <source>
        <dbReference type="ARBA" id="ARBA00061355"/>
    </source>
</evidence>
<dbReference type="UniPathway" id="UPA00359">
    <property type="reaction ID" value="UER00478"/>
</dbReference>
<dbReference type="InterPro" id="IPR029069">
    <property type="entry name" value="HotDog_dom_sf"/>
</dbReference>
<dbReference type="CDD" id="cd01288">
    <property type="entry name" value="FabZ"/>
    <property type="match status" value="1"/>
</dbReference>
<evidence type="ECO:0000256" key="4">
    <source>
        <dbReference type="ARBA" id="ARBA00005002"/>
    </source>
</evidence>
<dbReference type="InterPro" id="IPR011334">
    <property type="entry name" value="UDP-acyl_GlcNac_deAcase_C"/>
</dbReference>
<evidence type="ECO:0000256" key="14">
    <source>
        <dbReference type="ARBA" id="ARBA00025049"/>
    </source>
</evidence>
<dbReference type="AlphaFoldDB" id="A0A7G5XEB5"/>
<dbReference type="NCBIfam" id="TIGR01750">
    <property type="entry name" value="fabZ"/>
    <property type="match status" value="1"/>
</dbReference>
<dbReference type="NCBIfam" id="TIGR00325">
    <property type="entry name" value="lpxC"/>
    <property type="match status" value="1"/>
</dbReference>
<dbReference type="GO" id="GO:0019171">
    <property type="term" value="F:(3R)-hydroxyacyl-[acyl-carrier-protein] dehydratase activity"/>
    <property type="evidence" value="ECO:0007669"/>
    <property type="project" value="UniProtKB-EC"/>
</dbReference>
<feature type="active site" evidence="18">
    <location>
        <position position="374"/>
    </location>
</feature>
<dbReference type="InterPro" id="IPR004463">
    <property type="entry name" value="UDP-acyl_GlcNac_deAcase"/>
</dbReference>
<dbReference type="RefSeq" id="WP_182802080.1">
    <property type="nucleotide sequence ID" value="NZ_CP060007.1"/>
</dbReference>
<comment type="pathway">
    <text evidence="4 17">Glycolipid biosynthesis; lipid IV(A) biosynthesis; lipid IV(A) from (3R)-3-hydroxytetradecanoyl-[acyl-carrier-protein] and UDP-N-acetyl-alpha-D-glucosamine: step 2/6.</text>
</comment>
<feature type="active site" description="Proton donor" evidence="17">
    <location>
        <position position="295"/>
    </location>
</feature>
<dbReference type="NCBIfam" id="NF009667">
    <property type="entry name" value="PRK13188.1"/>
    <property type="match status" value="1"/>
</dbReference>
<comment type="function">
    <text evidence="2 17">Catalyzes the hydrolysis of UDP-3-O-myristoyl-N-acetylglucosamine to form UDP-3-O-myristoylglucosamine and acetate, the committed step in lipid A biosynthesis.</text>
</comment>
<evidence type="ECO:0000256" key="6">
    <source>
        <dbReference type="ARBA" id="ARBA00022516"/>
    </source>
</evidence>
<evidence type="ECO:0000256" key="12">
    <source>
        <dbReference type="ARBA" id="ARBA00023239"/>
    </source>
</evidence>
<accession>A0A7G5XEB5</accession>
<evidence type="ECO:0000256" key="1">
    <source>
        <dbReference type="ARBA" id="ARBA00001947"/>
    </source>
</evidence>
<keyword evidence="6 17" id="KW-0444">Lipid biosynthesis</keyword>
<dbReference type="InterPro" id="IPR020568">
    <property type="entry name" value="Ribosomal_Su5_D2-typ_SF"/>
</dbReference>
<dbReference type="PANTHER" id="PTHR33694:SF1">
    <property type="entry name" value="UDP-3-O-ACYL-N-ACETYLGLUCOSAMINE DEACETYLASE 1, MITOCHONDRIAL-RELATED"/>
    <property type="match status" value="1"/>
</dbReference>
<evidence type="ECO:0000256" key="13">
    <source>
        <dbReference type="ARBA" id="ARBA00024535"/>
    </source>
</evidence>
<dbReference type="InterPro" id="IPR013114">
    <property type="entry name" value="FabA_FabZ"/>
</dbReference>
<dbReference type="HAMAP" id="MF_00388">
    <property type="entry name" value="LpxC"/>
    <property type="match status" value="1"/>
</dbReference>
<comment type="similarity">
    <text evidence="17">Belongs to the LpxC family.</text>
</comment>
<evidence type="ECO:0000256" key="11">
    <source>
        <dbReference type="ARBA" id="ARBA00023098"/>
    </source>
</evidence>
<dbReference type="PANTHER" id="PTHR33694">
    <property type="entry name" value="UDP-3-O-ACYL-N-ACETYLGLUCOSAMINE DEACETYLASE 1, MITOCHONDRIAL-RELATED"/>
    <property type="match status" value="1"/>
</dbReference>
<evidence type="ECO:0000256" key="17">
    <source>
        <dbReference type="HAMAP-Rule" id="MF_00388"/>
    </source>
</evidence>
<dbReference type="GO" id="GO:0016020">
    <property type="term" value="C:membrane"/>
    <property type="evidence" value="ECO:0007669"/>
    <property type="project" value="GOC"/>
</dbReference>
<dbReference type="GO" id="GO:0046872">
    <property type="term" value="F:metal ion binding"/>
    <property type="evidence" value="ECO:0007669"/>
    <property type="project" value="UniProtKB-KW"/>
</dbReference>
<keyword evidence="5 18" id="KW-0963">Cytoplasm</keyword>
<dbReference type="FunFam" id="3.10.129.10:FF:000001">
    <property type="entry name" value="3-hydroxyacyl-[acyl-carrier-protein] dehydratase FabZ"/>
    <property type="match status" value="1"/>
</dbReference>
<evidence type="ECO:0000256" key="10">
    <source>
        <dbReference type="ARBA" id="ARBA00022833"/>
    </source>
</evidence>
<evidence type="ECO:0000256" key="5">
    <source>
        <dbReference type="ARBA" id="ARBA00022490"/>
    </source>
</evidence>
<evidence type="ECO:0000256" key="2">
    <source>
        <dbReference type="ARBA" id="ARBA00002923"/>
    </source>
</evidence>
<dbReference type="Gene3D" id="3.10.129.10">
    <property type="entry name" value="Hotdog Thioesterase"/>
    <property type="match status" value="1"/>
</dbReference>
<keyword evidence="11 17" id="KW-0443">Lipid metabolism</keyword>
<dbReference type="EMBL" id="CP060007">
    <property type="protein sequence ID" value="QNA43818.1"/>
    <property type="molecule type" value="Genomic_DNA"/>
</dbReference>
<organism evidence="19 20">
    <name type="scientific">Lacibacter sediminis</name>
    <dbReference type="NCBI Taxonomy" id="2760713"/>
    <lineage>
        <taxon>Bacteria</taxon>
        <taxon>Pseudomonadati</taxon>
        <taxon>Bacteroidota</taxon>
        <taxon>Chitinophagia</taxon>
        <taxon>Chitinophagales</taxon>
        <taxon>Chitinophagaceae</taxon>
        <taxon>Lacibacter</taxon>
    </lineage>
</organism>
<dbReference type="SUPFAM" id="SSF54211">
    <property type="entry name" value="Ribosomal protein S5 domain 2-like"/>
    <property type="match status" value="2"/>
</dbReference>
<protein>
    <recommendedName>
        <fullName evidence="17 18">Multifunctional fusion protein</fullName>
    </recommendedName>
    <domain>
        <recommendedName>
            <fullName evidence="18">3-hydroxyacyl-[acyl-carrier-protein] dehydratase FabZ</fullName>
            <ecNumber evidence="18">4.2.1.59</ecNumber>
        </recommendedName>
        <alternativeName>
            <fullName evidence="18">(3R)-hydroxymyristoyl-[acyl-carrier-protein] dehydratase</fullName>
        </alternativeName>
        <alternativeName>
            <fullName evidence="18">Beta-hydroxyacyl-ACP dehydratase</fullName>
            <shortName evidence="18">(3R)-hydroxymyristoyl-ACP dehydrase</shortName>
        </alternativeName>
    </domain>
    <domain>
        <recommendedName>
            <fullName evidence="17">UDP-3-O-acyl-N-acetylglucosamine deacetylase</fullName>
            <shortName evidence="17">UDP-3-O-acyl-GlcNAc deacetylase</shortName>
            <ecNumber evidence="17">3.5.1.108</ecNumber>
        </recommendedName>
        <alternativeName>
            <fullName evidence="17">UDP-3-O-[R-3-hydroxymyristoyl]-N-acetylglucosamine deacetylase</fullName>
        </alternativeName>
    </domain>
</protein>
<dbReference type="EC" id="3.5.1.108" evidence="17"/>
<evidence type="ECO:0000256" key="3">
    <source>
        <dbReference type="ARBA" id="ARBA00004496"/>
    </source>
</evidence>
<dbReference type="KEGG" id="lacs:H4075_17315"/>
<dbReference type="SUPFAM" id="SSF54637">
    <property type="entry name" value="Thioesterase/thiol ester dehydrase-isomerase"/>
    <property type="match status" value="1"/>
</dbReference>
<comment type="similarity">
    <text evidence="15">In the N-terminal section; belongs to the LpxC family.</text>
</comment>
<dbReference type="HAMAP" id="MF_00406">
    <property type="entry name" value="FabZ"/>
    <property type="match status" value="1"/>
</dbReference>